<feature type="transmembrane region" description="Helical" evidence="6">
    <location>
        <begin position="452"/>
        <end position="470"/>
    </location>
</feature>
<feature type="transmembrane region" description="Helical" evidence="6">
    <location>
        <begin position="306"/>
        <end position="326"/>
    </location>
</feature>
<dbReference type="InterPro" id="IPR004477">
    <property type="entry name" value="ComEC_N"/>
</dbReference>
<evidence type="ECO:0000259" key="7">
    <source>
        <dbReference type="SMART" id="SM00849"/>
    </source>
</evidence>
<evidence type="ECO:0000256" key="4">
    <source>
        <dbReference type="ARBA" id="ARBA00022989"/>
    </source>
</evidence>
<keyword evidence="5 6" id="KW-0472">Membrane</keyword>
<feature type="transmembrane region" description="Helical" evidence="6">
    <location>
        <begin position="355"/>
        <end position="378"/>
    </location>
</feature>
<reference evidence="8 9" key="1">
    <citation type="submission" date="2023-11" db="EMBL/GenBank/DDBJ databases">
        <title>Bacillus jintuensis, isolated from a mudflat on the Beibu Gulf coast.</title>
        <authorList>
            <person name="Li M."/>
        </authorList>
    </citation>
    <scope>NUCLEOTIDE SEQUENCE [LARGE SCALE GENOMIC DNA]</scope>
    <source>
        <strain evidence="8 9">31A1R</strain>
        <plasmid evidence="8">unnamed</plasmid>
    </source>
</reference>
<feature type="transmembrane region" description="Helical" evidence="6">
    <location>
        <begin position="426"/>
        <end position="446"/>
    </location>
</feature>
<evidence type="ECO:0000313" key="8">
    <source>
        <dbReference type="EMBL" id="MDZ5470918.1"/>
    </source>
</evidence>
<dbReference type="EMBL" id="JAXOFX010000002">
    <property type="protein sequence ID" value="MDZ5470918.1"/>
    <property type="molecule type" value="Genomic_DNA"/>
</dbReference>
<feature type="transmembrane region" description="Helical" evidence="6">
    <location>
        <begin position="332"/>
        <end position="348"/>
    </location>
</feature>
<accession>A0ABU5IUW1</accession>
<gene>
    <name evidence="8" type="ORF">SM124_04040</name>
</gene>
<evidence type="ECO:0000313" key="9">
    <source>
        <dbReference type="Proteomes" id="UP001290455"/>
    </source>
</evidence>
<evidence type="ECO:0000256" key="2">
    <source>
        <dbReference type="ARBA" id="ARBA00022475"/>
    </source>
</evidence>
<comment type="subcellular location">
    <subcellularLocation>
        <location evidence="1">Cell membrane</location>
        <topology evidence="1">Multi-pass membrane protein</topology>
    </subcellularLocation>
</comment>
<dbReference type="SMART" id="SM00849">
    <property type="entry name" value="Lactamase_B"/>
    <property type="match status" value="1"/>
</dbReference>
<feature type="transmembrane region" description="Helical" evidence="6">
    <location>
        <begin position="264"/>
        <end position="285"/>
    </location>
</feature>
<dbReference type="Pfam" id="PF00753">
    <property type="entry name" value="Lactamase_B"/>
    <property type="match status" value="1"/>
</dbReference>
<geneLocation type="plasmid" evidence="8">
    <name>unnamed</name>
</geneLocation>
<dbReference type="InterPro" id="IPR035681">
    <property type="entry name" value="ComA-like_MBL"/>
</dbReference>
<feature type="transmembrane region" description="Helical" evidence="6">
    <location>
        <begin position="482"/>
        <end position="499"/>
    </location>
</feature>
<evidence type="ECO:0000256" key="5">
    <source>
        <dbReference type="ARBA" id="ARBA00023136"/>
    </source>
</evidence>
<organism evidence="8 9">
    <name type="scientific">Robertmurraya mangrovi</name>
    <dbReference type="NCBI Taxonomy" id="3098077"/>
    <lineage>
        <taxon>Bacteria</taxon>
        <taxon>Bacillati</taxon>
        <taxon>Bacillota</taxon>
        <taxon>Bacilli</taxon>
        <taxon>Bacillales</taxon>
        <taxon>Bacillaceae</taxon>
        <taxon>Robertmurraya</taxon>
    </lineage>
</organism>
<dbReference type="Gene3D" id="3.60.15.10">
    <property type="entry name" value="Ribonuclease Z/Hydroxyacylglutathione hydrolase-like"/>
    <property type="match status" value="1"/>
</dbReference>
<dbReference type="InterPro" id="IPR025405">
    <property type="entry name" value="DUF4131"/>
</dbReference>
<dbReference type="Pfam" id="PF13567">
    <property type="entry name" value="DUF4131"/>
    <property type="match status" value="1"/>
</dbReference>
<feature type="transmembrane region" description="Helical" evidence="6">
    <location>
        <begin position="7"/>
        <end position="40"/>
    </location>
</feature>
<dbReference type="RefSeq" id="WP_322445458.1">
    <property type="nucleotide sequence ID" value="NZ_JAXOFX010000002.1"/>
</dbReference>
<proteinExistence type="predicted"/>
<evidence type="ECO:0000256" key="6">
    <source>
        <dbReference type="SAM" id="Phobius"/>
    </source>
</evidence>
<name>A0ABU5IUW1_9BACI</name>
<sequence>MKGYWIYLAFMSLLSILAALEENVFFFILIVVTIFVLYQFKLFTKKQLLLVMSACLLLMLRGELAEKNNRTKFKGVEKEFLILFENEINYDGNLLTSNGKDLNKREKLVIRYTIKSEEEKNRLREKLITGAVCRLKGELIEPPVSTNENAFHYKNYLKQQHIHWMLKVEQFNHCKEKSSPIFLLRNIRQMGIDYMVKYFPEDTATLASALIFGDRSLMGDELLESYQKLGIVHLLAISGLHVALLMGILYYIGIRIGITRERVLNLLIILLPIYIILTGAAPSVVRACSMMIMVLIIKKFSHSIQMIDVLSIVFIMYICIFPYVIYNVGFQLSFSVTLALIISSARILKNATNPILLLIYTSIVSQVISMPILLYYFYEISIISIAANIIYIPLFSICILPSLLLLFILHVIVGDPINPLITVMNFFIKVINLVTEHFSSFPYAVITLGKPTIWLLVLYIISIPIMYIIWEKQISKKGIVKIILIQFGILLIHFFTVHIDSKGEVTFIDVGQGDSILLKLPHSQGTYLIDTGGTIQFQSEQWKKRKNPYEVGKNVLVPYLKSKGITKIDKLILTHGDMDHVGGALAVLNYITVSEVFLPKTKEPSALELRIVNLAKEKQIPIKTVKQGDRWTINRMDFNILSPSNSCGERNDCSIVVHANVGGINWLFTGDLEEEGERKLVQSYPKLKVDVLKVGHHGSKSSTSELLLRQYQPKASIISVGKENRFGHPHPDVLNRLKEHKIIIFRTDQDGAITYQFKGNRGTFLKRFP</sequence>
<dbReference type="NCBIfam" id="TIGR00360">
    <property type="entry name" value="ComEC_N-term"/>
    <property type="match status" value="1"/>
</dbReference>
<keyword evidence="4 6" id="KW-1133">Transmembrane helix</keyword>
<feature type="transmembrane region" description="Helical" evidence="6">
    <location>
        <begin position="231"/>
        <end position="252"/>
    </location>
</feature>
<dbReference type="Pfam" id="PF03772">
    <property type="entry name" value="Competence"/>
    <property type="match status" value="1"/>
</dbReference>
<keyword evidence="9" id="KW-1185">Reference proteome</keyword>
<keyword evidence="8" id="KW-0614">Plasmid</keyword>
<comment type="caution">
    <text evidence="8">The sequence shown here is derived from an EMBL/GenBank/DDBJ whole genome shotgun (WGS) entry which is preliminary data.</text>
</comment>
<evidence type="ECO:0000256" key="1">
    <source>
        <dbReference type="ARBA" id="ARBA00004651"/>
    </source>
</evidence>
<dbReference type="InterPro" id="IPR036866">
    <property type="entry name" value="RibonucZ/Hydroxyglut_hydro"/>
</dbReference>
<dbReference type="InterPro" id="IPR004797">
    <property type="entry name" value="Competence_ComEC/Rec2"/>
</dbReference>
<keyword evidence="3 6" id="KW-0812">Transmembrane</keyword>
<feature type="transmembrane region" description="Helical" evidence="6">
    <location>
        <begin position="390"/>
        <end position="414"/>
    </location>
</feature>
<dbReference type="PANTHER" id="PTHR30619">
    <property type="entry name" value="DNA INTERNALIZATION/COMPETENCE PROTEIN COMEC/REC2"/>
    <property type="match status" value="1"/>
</dbReference>
<dbReference type="NCBIfam" id="TIGR00361">
    <property type="entry name" value="ComEC_Rec2"/>
    <property type="match status" value="1"/>
</dbReference>
<evidence type="ECO:0000256" key="3">
    <source>
        <dbReference type="ARBA" id="ARBA00022692"/>
    </source>
</evidence>
<dbReference type="SUPFAM" id="SSF56281">
    <property type="entry name" value="Metallo-hydrolase/oxidoreductase"/>
    <property type="match status" value="1"/>
</dbReference>
<dbReference type="PANTHER" id="PTHR30619:SF1">
    <property type="entry name" value="RECOMBINATION PROTEIN 2"/>
    <property type="match status" value="1"/>
</dbReference>
<keyword evidence="2" id="KW-1003">Cell membrane</keyword>
<protein>
    <submittedName>
        <fullName evidence="8">DNA internalization-related competence protein ComEC/Rec2</fullName>
    </submittedName>
</protein>
<dbReference type="CDD" id="cd07731">
    <property type="entry name" value="ComA-like_MBL-fold"/>
    <property type="match status" value="1"/>
</dbReference>
<dbReference type="InterPro" id="IPR052159">
    <property type="entry name" value="Competence_DNA_uptake"/>
</dbReference>
<dbReference type="Proteomes" id="UP001290455">
    <property type="component" value="Unassembled WGS sequence"/>
</dbReference>
<dbReference type="InterPro" id="IPR001279">
    <property type="entry name" value="Metallo-B-lactamas"/>
</dbReference>
<feature type="domain" description="Metallo-beta-lactamase" evidence="7">
    <location>
        <begin position="512"/>
        <end position="722"/>
    </location>
</feature>